<proteinExistence type="predicted"/>
<accession>A0A3N6QSR3</accession>
<dbReference type="RefSeq" id="WP_124144180.1">
    <property type="nucleotide sequence ID" value="NZ_CAWOKI010000390.1"/>
</dbReference>
<dbReference type="OrthoDB" id="459488at2"/>
<dbReference type="EMBL" id="RCBY01000012">
    <property type="protein sequence ID" value="RQH53535.1"/>
    <property type="molecule type" value="Genomic_DNA"/>
</dbReference>
<evidence type="ECO:0000313" key="1">
    <source>
        <dbReference type="EMBL" id="RQH53535.1"/>
    </source>
</evidence>
<sequence>MINFQPQPIEAKLSKYQFMQPYFPIYIVLDKNLPYYQNFAAWLEAKIVTPDLTTSINETLPFLLEALQITWESEGDPQQIYPLIVENLDLLEPHLIYILRKWAKQVFPNICQNRATTTASALVNFGRIIWALPDGDSDVNLEIALACCELALEVLNFNYFPYEWAIVNHNLAVIYQTRCYGNSTHNLIKSFEHYLQAKLVFPEQNLPQQWTDLS</sequence>
<reference evidence="1 2" key="1">
    <citation type="journal article" date="2018" name="ACS Chem. Biol.">
        <title>Ketoreductase domain dysfunction expands chemodiversity: malyngamide biosynthesis in the cyanobacterium Okeania hirsuta.</title>
        <authorList>
            <person name="Moss N.A."/>
            <person name="Leao T."/>
            <person name="Rankin M."/>
            <person name="McCullough T.M."/>
            <person name="Qu P."/>
            <person name="Korobeynikov A."/>
            <person name="Smith J.L."/>
            <person name="Gerwick L."/>
            <person name="Gerwick W.H."/>
        </authorList>
    </citation>
    <scope>NUCLEOTIDE SEQUENCE [LARGE SCALE GENOMIC DNA]</scope>
    <source>
        <strain evidence="1 2">PAB10Feb10-1</strain>
    </source>
</reference>
<evidence type="ECO:0000313" key="2">
    <source>
        <dbReference type="Proteomes" id="UP000269154"/>
    </source>
</evidence>
<keyword evidence="2" id="KW-1185">Reference proteome</keyword>
<gene>
    <name evidence="1" type="ORF">D5R40_03995</name>
</gene>
<comment type="caution">
    <text evidence="1">The sequence shown here is derived from an EMBL/GenBank/DDBJ whole genome shotgun (WGS) entry which is preliminary data.</text>
</comment>
<dbReference type="Proteomes" id="UP000269154">
    <property type="component" value="Unassembled WGS sequence"/>
</dbReference>
<name>A0A3N6QSR3_9CYAN</name>
<dbReference type="AlphaFoldDB" id="A0A3N6QSR3"/>
<protein>
    <submittedName>
        <fullName evidence="1">Uncharacterized protein</fullName>
    </submittedName>
</protein>
<organism evidence="1 2">
    <name type="scientific">Okeania hirsuta</name>
    <dbReference type="NCBI Taxonomy" id="1458930"/>
    <lineage>
        <taxon>Bacteria</taxon>
        <taxon>Bacillati</taxon>
        <taxon>Cyanobacteriota</taxon>
        <taxon>Cyanophyceae</taxon>
        <taxon>Oscillatoriophycideae</taxon>
        <taxon>Oscillatoriales</taxon>
        <taxon>Microcoleaceae</taxon>
        <taxon>Okeania</taxon>
    </lineage>
</organism>